<dbReference type="PANTHER" id="PTHR33353:SF36">
    <property type="entry name" value="ENDO-BETA-1,4-GLUCANASE D"/>
    <property type="match status" value="1"/>
</dbReference>
<evidence type="ECO:0000256" key="11">
    <source>
        <dbReference type="ARBA" id="ARBA00023277"/>
    </source>
</evidence>
<dbReference type="Gene3D" id="2.70.50.70">
    <property type="match status" value="1"/>
</dbReference>
<dbReference type="AlphaFoldDB" id="A0A6A5SWL3"/>
<dbReference type="GO" id="GO:0005576">
    <property type="term" value="C:extracellular region"/>
    <property type="evidence" value="ECO:0007669"/>
    <property type="project" value="UniProtKB-SubCell"/>
</dbReference>
<evidence type="ECO:0000256" key="3">
    <source>
        <dbReference type="ARBA" id="ARBA00022525"/>
    </source>
</evidence>
<dbReference type="GO" id="GO:0030248">
    <property type="term" value="F:cellulose binding"/>
    <property type="evidence" value="ECO:0007669"/>
    <property type="project" value="UniProtKB-UniRule"/>
</dbReference>
<evidence type="ECO:0000256" key="2">
    <source>
        <dbReference type="ARBA" id="ARBA00004613"/>
    </source>
</evidence>
<evidence type="ECO:0000259" key="16">
    <source>
        <dbReference type="Pfam" id="PF03443"/>
    </source>
</evidence>
<evidence type="ECO:0000256" key="6">
    <source>
        <dbReference type="ARBA" id="ARBA00023001"/>
    </source>
</evidence>
<evidence type="ECO:0000256" key="15">
    <source>
        <dbReference type="RuleBase" id="RU368122"/>
    </source>
</evidence>
<dbReference type="InterPro" id="IPR005103">
    <property type="entry name" value="AA9_LPMO"/>
</dbReference>
<dbReference type="InterPro" id="IPR049892">
    <property type="entry name" value="AA9"/>
</dbReference>
<evidence type="ECO:0000256" key="12">
    <source>
        <dbReference type="ARBA" id="ARBA00023326"/>
    </source>
</evidence>
<comment type="subcellular location">
    <subcellularLocation>
        <location evidence="2 15">Secreted</location>
    </subcellularLocation>
</comment>
<evidence type="ECO:0000256" key="1">
    <source>
        <dbReference type="ARBA" id="ARBA00001973"/>
    </source>
</evidence>
<keyword evidence="7" id="KW-0560">Oxidoreductase</keyword>
<keyword evidence="10 15" id="KW-1015">Disulfide bond</keyword>
<keyword evidence="12 15" id="KW-0624">Polysaccharide degradation</keyword>
<proteinExistence type="inferred from homology"/>
<protein>
    <recommendedName>
        <fullName evidence="15">AA9 family lytic polysaccharide monooxygenase</fullName>
        <ecNumber evidence="15">1.14.99.56</ecNumber>
    </recommendedName>
    <alternativeName>
        <fullName evidence="15">Endo-beta-1,4-glucanase</fullName>
    </alternativeName>
    <alternativeName>
        <fullName evidence="15">Glycosyl hydrolase 61 family protein</fullName>
    </alternativeName>
</protein>
<keyword evidence="8" id="KW-0186">Copper</keyword>
<comment type="catalytic activity">
    <reaction evidence="14 15">
        <text>[(1-&gt;4)-beta-D-glucosyl]n+m + reduced acceptor + O2 = 4-dehydro-beta-D-glucosyl-[(1-&gt;4)-beta-D-glucosyl]n-1 + [(1-&gt;4)-beta-D-glucosyl]m + acceptor + H2O.</text>
        <dbReference type="EC" id="1.14.99.56"/>
    </reaction>
</comment>
<evidence type="ECO:0000313" key="17">
    <source>
        <dbReference type="EMBL" id="KAF1944891.1"/>
    </source>
</evidence>
<reference evidence="17" key="1">
    <citation type="journal article" date="2020" name="Stud. Mycol.">
        <title>101 Dothideomycetes genomes: a test case for predicting lifestyles and emergence of pathogens.</title>
        <authorList>
            <person name="Haridas S."/>
            <person name="Albert R."/>
            <person name="Binder M."/>
            <person name="Bloem J."/>
            <person name="Labutti K."/>
            <person name="Salamov A."/>
            <person name="Andreopoulos B."/>
            <person name="Baker S."/>
            <person name="Barry K."/>
            <person name="Bills G."/>
            <person name="Bluhm B."/>
            <person name="Cannon C."/>
            <person name="Castanera R."/>
            <person name="Culley D."/>
            <person name="Daum C."/>
            <person name="Ezra D."/>
            <person name="Gonzalez J."/>
            <person name="Henrissat B."/>
            <person name="Kuo A."/>
            <person name="Liang C."/>
            <person name="Lipzen A."/>
            <person name="Lutzoni F."/>
            <person name="Magnuson J."/>
            <person name="Mondo S."/>
            <person name="Nolan M."/>
            <person name="Ohm R."/>
            <person name="Pangilinan J."/>
            <person name="Park H.-J."/>
            <person name="Ramirez L."/>
            <person name="Alfaro M."/>
            <person name="Sun H."/>
            <person name="Tritt A."/>
            <person name="Yoshinaga Y."/>
            <person name="Zwiers L.-H."/>
            <person name="Turgeon B."/>
            <person name="Goodwin S."/>
            <person name="Spatafora J."/>
            <person name="Crous P."/>
            <person name="Grigoriev I."/>
        </authorList>
    </citation>
    <scope>NUCLEOTIDE SEQUENCE</scope>
    <source>
        <strain evidence="17">CBS 161.51</strain>
    </source>
</reference>
<keyword evidence="6 15" id="KW-0136">Cellulose degradation</keyword>
<dbReference type="Pfam" id="PF03443">
    <property type="entry name" value="AA9"/>
    <property type="match status" value="1"/>
</dbReference>
<dbReference type="EMBL" id="ML976013">
    <property type="protein sequence ID" value="KAF1944891.1"/>
    <property type="molecule type" value="Genomic_DNA"/>
</dbReference>
<dbReference type="GO" id="GO:0008810">
    <property type="term" value="F:cellulase activity"/>
    <property type="evidence" value="ECO:0007669"/>
    <property type="project" value="UniProtKB-UniRule"/>
</dbReference>
<keyword evidence="9" id="KW-0503">Monooxygenase</keyword>
<evidence type="ECO:0000256" key="4">
    <source>
        <dbReference type="ARBA" id="ARBA00022723"/>
    </source>
</evidence>
<evidence type="ECO:0000256" key="13">
    <source>
        <dbReference type="ARBA" id="ARBA00044502"/>
    </source>
</evidence>
<comment type="function">
    <text evidence="15">Lytic polysaccharide monooxygenase (LMPO) that depolymerizes crystalline and amorphous polysaccharides via the oxidation of scissile alpha- or beta-(1-4)-glycosidic bonds, yielding C1 and/or C4 oxidation products. Catalysis by LPMOs requires the reduction of the active-site copper from Cu(II) to Cu(I) by a reducing agent and H(2)O(2) or O(2) as a cosubstrate.</text>
</comment>
<keyword evidence="5" id="KW-0732">Signal</keyword>
<dbReference type="PANTHER" id="PTHR33353">
    <property type="entry name" value="PUTATIVE (AFU_ORTHOLOGUE AFUA_1G12560)-RELATED"/>
    <property type="match status" value="1"/>
</dbReference>
<keyword evidence="3 15" id="KW-0964">Secreted</keyword>
<organism evidence="17 18">
    <name type="scientific">Clathrospora elynae</name>
    <dbReference type="NCBI Taxonomy" id="706981"/>
    <lineage>
        <taxon>Eukaryota</taxon>
        <taxon>Fungi</taxon>
        <taxon>Dikarya</taxon>
        <taxon>Ascomycota</taxon>
        <taxon>Pezizomycotina</taxon>
        <taxon>Dothideomycetes</taxon>
        <taxon>Pleosporomycetidae</taxon>
        <taxon>Pleosporales</taxon>
        <taxon>Diademaceae</taxon>
        <taxon>Clathrospora</taxon>
    </lineage>
</organism>
<dbReference type="GO" id="GO:0004497">
    <property type="term" value="F:monooxygenase activity"/>
    <property type="evidence" value="ECO:0007669"/>
    <property type="project" value="UniProtKB-KW"/>
</dbReference>
<keyword evidence="11 15" id="KW-0119">Carbohydrate metabolism</keyword>
<keyword evidence="4" id="KW-0479">Metal-binding</keyword>
<dbReference type="OrthoDB" id="4849160at2759"/>
<dbReference type="EC" id="1.14.99.56" evidence="15"/>
<comment type="similarity">
    <text evidence="13">Belongs to the polysaccharide monooxygenase AA9 family.</text>
</comment>
<evidence type="ECO:0000256" key="7">
    <source>
        <dbReference type="ARBA" id="ARBA00023002"/>
    </source>
</evidence>
<feature type="domain" description="Auxiliary Activity family 9 catalytic" evidence="16">
    <location>
        <begin position="46"/>
        <end position="179"/>
    </location>
</feature>
<dbReference type="GO" id="GO:0030245">
    <property type="term" value="P:cellulose catabolic process"/>
    <property type="evidence" value="ECO:0007669"/>
    <property type="project" value="UniProtKB-UniRule"/>
</dbReference>
<evidence type="ECO:0000256" key="14">
    <source>
        <dbReference type="ARBA" id="ARBA00045077"/>
    </source>
</evidence>
<accession>A0A6A5SWL3</accession>
<gene>
    <name evidence="17" type="ORF">EJ02DRAFT_478652</name>
</gene>
<keyword evidence="18" id="KW-1185">Reference proteome</keyword>
<name>A0A6A5SWL3_9PLEO</name>
<evidence type="ECO:0000256" key="8">
    <source>
        <dbReference type="ARBA" id="ARBA00023008"/>
    </source>
</evidence>
<sequence length="300" mass="31790">MSCYEDGSVVSSLGASSSGDIGRLQDISCAECWDNGFVLPDMYNDETKIACDKDATAGAKVAKWSIWPESHVGPTIDYMAKVNDATFATAKDMKFLKIEAAGLENSKWAATKLIADNLTWTVTVPDIIAAGQYFLYPEIIALNRSGKQCLELPQPAGVTADKLYTPTDPGIKFDVYRDNSGYEILGPTIFDGASFGYGSFPAAPVASTPAVTTRAPAATSSAATKTSAASTPVAPATATAYSTQAYSAPVQNGSADTVEKEFTLDTFITWLQKEPGSLSSARVSHTPRAFQLSFSALNKP</sequence>
<comment type="cofactor">
    <cofactor evidence="1">
        <name>Cu(2+)</name>
        <dbReference type="ChEBI" id="CHEBI:29036"/>
    </cofactor>
</comment>
<evidence type="ECO:0000313" key="18">
    <source>
        <dbReference type="Proteomes" id="UP000800038"/>
    </source>
</evidence>
<evidence type="ECO:0000256" key="10">
    <source>
        <dbReference type="ARBA" id="ARBA00023157"/>
    </source>
</evidence>
<evidence type="ECO:0000256" key="9">
    <source>
        <dbReference type="ARBA" id="ARBA00023033"/>
    </source>
</evidence>
<dbReference type="GO" id="GO:0046872">
    <property type="term" value="F:metal ion binding"/>
    <property type="evidence" value="ECO:0007669"/>
    <property type="project" value="UniProtKB-KW"/>
</dbReference>
<dbReference type="Proteomes" id="UP000800038">
    <property type="component" value="Unassembled WGS sequence"/>
</dbReference>
<comment type="domain">
    <text evidence="15">Has a modular structure: an endo-beta-1,4-glucanase catalytic module at the N-terminus, a linker rich in serines and threonines, and a C-terminal carbohydrate-binding module (CBM).</text>
</comment>
<evidence type="ECO:0000256" key="5">
    <source>
        <dbReference type="ARBA" id="ARBA00022729"/>
    </source>
</evidence>